<feature type="signal peptide" evidence="1">
    <location>
        <begin position="1"/>
        <end position="25"/>
    </location>
</feature>
<gene>
    <name evidence="3" type="ORF">SAMN05444411_109123</name>
</gene>
<evidence type="ECO:0000259" key="2">
    <source>
        <dbReference type="Pfam" id="PF05036"/>
    </source>
</evidence>
<evidence type="ECO:0000313" key="4">
    <source>
        <dbReference type="Proteomes" id="UP000199595"/>
    </source>
</evidence>
<sequence>MKILSNRLIVVLFCVTFLSISNLCAQSDKAKIDQLIKQKKEYNKKNKNSVIYKIQLYNGNESKAYSVKAKFESLFPTYKTDIIYKAPDWKTQVVHFKTKLEADRALLKIKEKFASAIVLKDKI</sequence>
<evidence type="ECO:0000256" key="1">
    <source>
        <dbReference type="SAM" id="SignalP"/>
    </source>
</evidence>
<dbReference type="Proteomes" id="UP000199595">
    <property type="component" value="Unassembled WGS sequence"/>
</dbReference>
<reference evidence="3 4" key="1">
    <citation type="submission" date="2016-10" db="EMBL/GenBank/DDBJ databases">
        <authorList>
            <person name="de Groot N.N."/>
        </authorList>
    </citation>
    <scope>NUCLEOTIDE SEQUENCE [LARGE SCALE GENOMIC DNA]</scope>
    <source>
        <strain evidence="3 4">DSM 24956</strain>
    </source>
</reference>
<dbReference type="GO" id="GO:0042834">
    <property type="term" value="F:peptidoglycan binding"/>
    <property type="evidence" value="ECO:0007669"/>
    <property type="project" value="InterPro"/>
</dbReference>
<accession>A0A1H3ELG2</accession>
<keyword evidence="1" id="KW-0732">Signal</keyword>
<name>A0A1H3ELG2_9FLAO</name>
<dbReference type="STRING" id="762486.SAMN05444411_109123"/>
<keyword evidence="4" id="KW-1185">Reference proteome</keyword>
<dbReference type="RefSeq" id="WP_090125009.1">
    <property type="nucleotide sequence ID" value="NZ_FNNJ01000009.1"/>
</dbReference>
<organism evidence="3 4">
    <name type="scientific">Lutibacter oricola</name>
    <dbReference type="NCBI Taxonomy" id="762486"/>
    <lineage>
        <taxon>Bacteria</taxon>
        <taxon>Pseudomonadati</taxon>
        <taxon>Bacteroidota</taxon>
        <taxon>Flavobacteriia</taxon>
        <taxon>Flavobacteriales</taxon>
        <taxon>Flavobacteriaceae</taxon>
        <taxon>Lutibacter</taxon>
    </lineage>
</organism>
<dbReference type="OrthoDB" id="2473397at2"/>
<feature type="domain" description="SPOR" evidence="2">
    <location>
        <begin position="52"/>
        <end position="119"/>
    </location>
</feature>
<dbReference type="AlphaFoldDB" id="A0A1H3ELG2"/>
<proteinExistence type="predicted"/>
<protein>
    <submittedName>
        <fullName evidence="3">Sporulation related domain-containing protein</fullName>
    </submittedName>
</protein>
<dbReference type="Pfam" id="PF05036">
    <property type="entry name" value="SPOR"/>
    <property type="match status" value="1"/>
</dbReference>
<dbReference type="EMBL" id="FNNJ01000009">
    <property type="protein sequence ID" value="SDX78789.1"/>
    <property type="molecule type" value="Genomic_DNA"/>
</dbReference>
<feature type="chain" id="PRO_5011661890" evidence="1">
    <location>
        <begin position="26"/>
        <end position="123"/>
    </location>
</feature>
<dbReference type="InterPro" id="IPR007730">
    <property type="entry name" value="SPOR-like_dom"/>
</dbReference>
<evidence type="ECO:0000313" key="3">
    <source>
        <dbReference type="EMBL" id="SDX78789.1"/>
    </source>
</evidence>